<dbReference type="EMBL" id="HACG01041009">
    <property type="protein sequence ID" value="CEK87874.1"/>
    <property type="molecule type" value="Transcribed_RNA"/>
</dbReference>
<evidence type="ECO:0000313" key="2">
    <source>
        <dbReference type="EMBL" id="CEK87874.1"/>
    </source>
</evidence>
<protein>
    <submittedName>
        <fullName evidence="2">Uncharacterized protein</fullName>
    </submittedName>
</protein>
<dbReference type="AlphaFoldDB" id="A0A0B7B3F7"/>
<feature type="non-terminal residue" evidence="2">
    <location>
        <position position="1"/>
    </location>
</feature>
<gene>
    <name evidence="2" type="primary">ORF161871</name>
</gene>
<feature type="compositionally biased region" description="Basic and acidic residues" evidence="1">
    <location>
        <begin position="44"/>
        <end position="64"/>
    </location>
</feature>
<proteinExistence type="predicted"/>
<evidence type="ECO:0000256" key="1">
    <source>
        <dbReference type="SAM" id="MobiDB-lite"/>
    </source>
</evidence>
<accession>A0A0B7B3F7</accession>
<organism evidence="2">
    <name type="scientific">Arion vulgaris</name>
    <dbReference type="NCBI Taxonomy" id="1028688"/>
    <lineage>
        <taxon>Eukaryota</taxon>
        <taxon>Metazoa</taxon>
        <taxon>Spiralia</taxon>
        <taxon>Lophotrochozoa</taxon>
        <taxon>Mollusca</taxon>
        <taxon>Gastropoda</taxon>
        <taxon>Heterobranchia</taxon>
        <taxon>Euthyneura</taxon>
        <taxon>Panpulmonata</taxon>
        <taxon>Eupulmonata</taxon>
        <taxon>Stylommatophora</taxon>
        <taxon>Helicina</taxon>
        <taxon>Arionoidea</taxon>
        <taxon>Arionidae</taxon>
        <taxon>Arion</taxon>
    </lineage>
</organism>
<reference evidence="2" key="1">
    <citation type="submission" date="2014-12" db="EMBL/GenBank/DDBJ databases">
        <title>Insight into the proteome of Arion vulgaris.</title>
        <authorList>
            <person name="Aradska J."/>
            <person name="Bulat T."/>
            <person name="Smidak R."/>
            <person name="Sarate P."/>
            <person name="Gangsoo J."/>
            <person name="Sialana F."/>
            <person name="Bilban M."/>
            <person name="Lubec G."/>
        </authorList>
    </citation>
    <scope>NUCLEOTIDE SEQUENCE</scope>
    <source>
        <tissue evidence="2">Skin</tissue>
    </source>
</reference>
<sequence length="204" mass="22255">GFDKDGYDRKGFDKDGFDRDGKDKHGKPRKDKKGGLFGRLKKGGKGEGDAEDSLREKAGDREKSLTGFPYGVGLGVGKGDMTGVVGEEKSVDNKIRFIPIPRPVTGTKESLKPESTMPFFHPAATSTVGRPKVPPPVLPKGSHALDDSFNYKGNKGDFSRDEDDDYDFDAALTDAIHSVTEFNPDMSVERIECVQQIEDVKSGK</sequence>
<name>A0A0B7B3F7_9EUPU</name>
<feature type="region of interest" description="Disordered" evidence="1">
    <location>
        <begin position="1"/>
        <end position="72"/>
    </location>
</feature>
<feature type="compositionally biased region" description="Basic and acidic residues" evidence="1">
    <location>
        <begin position="1"/>
        <end position="23"/>
    </location>
</feature>
<feature type="region of interest" description="Disordered" evidence="1">
    <location>
        <begin position="103"/>
        <end position="162"/>
    </location>
</feature>